<keyword evidence="5" id="KW-1278">Translocase</keyword>
<dbReference type="AntiFam" id="ANF00076">
    <property type="entry name" value="Shadow ORF (opposite copA)"/>
</dbReference>
<feature type="compositionally biased region" description="Low complexity" evidence="7">
    <location>
        <begin position="528"/>
        <end position="541"/>
    </location>
</feature>
<gene>
    <name evidence="9" type="ORF">SBRY_100222</name>
</gene>
<feature type="compositionally biased region" description="Basic and acidic residues" evidence="7">
    <location>
        <begin position="212"/>
        <end position="240"/>
    </location>
</feature>
<evidence type="ECO:0000256" key="6">
    <source>
        <dbReference type="ARBA" id="ARBA00023065"/>
    </source>
</evidence>
<name>A0A9W4E402_9ACTN</name>
<feature type="domain" description="ATPase F1/V1/A1 complex alpha/beta subunit N-terminal" evidence="8">
    <location>
        <begin position="355"/>
        <end position="412"/>
    </location>
</feature>
<comment type="similarity">
    <text evidence="1">Belongs to the ATPase alpha/beta chains family.</text>
</comment>
<reference evidence="9" key="1">
    <citation type="submission" date="2021-06" db="EMBL/GenBank/DDBJ databases">
        <authorList>
            <person name="Arsene-Ploetze F."/>
        </authorList>
    </citation>
    <scope>NUCLEOTIDE SEQUENCE</scope>
    <source>
        <strain evidence="9">SBRY1</strain>
    </source>
</reference>
<dbReference type="Gene3D" id="2.40.30.20">
    <property type="match status" value="1"/>
</dbReference>
<evidence type="ECO:0000313" key="10">
    <source>
        <dbReference type="Proteomes" id="UP001153328"/>
    </source>
</evidence>
<feature type="region of interest" description="Disordered" evidence="7">
    <location>
        <begin position="446"/>
        <end position="471"/>
    </location>
</feature>
<evidence type="ECO:0000259" key="8">
    <source>
        <dbReference type="Pfam" id="PF02874"/>
    </source>
</evidence>
<proteinExistence type="inferred from homology"/>
<dbReference type="AntiFam" id="ANF00085">
    <property type="entry name" value="Shadow ORF (opposite pacL)"/>
</dbReference>
<evidence type="ECO:0000256" key="4">
    <source>
        <dbReference type="ARBA" id="ARBA00022840"/>
    </source>
</evidence>
<dbReference type="InterPro" id="IPR023366">
    <property type="entry name" value="ATP_synth_asu-like_sf"/>
</dbReference>
<keyword evidence="2" id="KW-0813">Transport</keyword>
<feature type="compositionally biased region" description="Basic and acidic residues" evidence="7">
    <location>
        <begin position="148"/>
        <end position="157"/>
    </location>
</feature>
<dbReference type="PANTHER" id="PTHR43607">
    <property type="entry name" value="V-TYPE PROTON ATPASE CATALYTIC SUBUNIT A"/>
    <property type="match status" value="1"/>
</dbReference>
<evidence type="ECO:0000256" key="7">
    <source>
        <dbReference type="SAM" id="MobiDB-lite"/>
    </source>
</evidence>
<sequence>MALAFQRALLAVGALAECRDPAQLGVHARGCDHGGGVAAGAGRTGEQQVTGVQQATGPVGELRRVVDRHRLAGQRGLVDLDAAVDKPGVGRDAVALVDDQHVTGHQCGRGHLTGHPVADHRRLLRQERRQCLDRPFGLLLLGEGQAGVEHDDRQDRHRQGRRAGRRRQHGGQGQQHGQRMGELPGELPQPVTAPAPRQLLCPYTSWRCAASRSDRPGGEVRRSRNSRVSDSRGSGVERRGRGGGLRRTGTQRPPCGYGGSARGHGRDSCRAGPAGHRKGERTVRGRSVDRRRSDRQGAGAARAGGADERTPRRGHPGGGGRPSGRSRRAGPGGQGAGVPRRRGGGAVETLSPARILRVAGPLVEMARPADVAMHDLVLLGRSALPAEALAIDGDVVTAQAYEYTGGLAPGDPASVPGGPLRARLGPWLLGGVFDGLLRPLPTAGDRLSADSADTGRTAGPAGSRGGGGSYPACPRASAWSRARASAGSPPHPWTCGHWIPRLTAELADAELALEQAEHEDAVRRRRAGAAAGRAGAAGVRGDSPSDAATGHG</sequence>
<evidence type="ECO:0000256" key="2">
    <source>
        <dbReference type="ARBA" id="ARBA00022448"/>
    </source>
</evidence>
<dbReference type="EMBL" id="CAJVAX010000002">
    <property type="protein sequence ID" value="CAG7613986.1"/>
    <property type="molecule type" value="Genomic_DNA"/>
</dbReference>
<evidence type="ECO:0000256" key="1">
    <source>
        <dbReference type="ARBA" id="ARBA00008936"/>
    </source>
</evidence>
<dbReference type="Proteomes" id="UP001153328">
    <property type="component" value="Unassembled WGS sequence"/>
</dbReference>
<dbReference type="InterPro" id="IPR004100">
    <property type="entry name" value="ATPase_F1/V1/A1_a/bsu_N"/>
</dbReference>
<accession>A0A9W4E402</accession>
<dbReference type="GO" id="GO:0005524">
    <property type="term" value="F:ATP binding"/>
    <property type="evidence" value="ECO:0007669"/>
    <property type="project" value="UniProtKB-KW"/>
</dbReference>
<feature type="region of interest" description="Disordered" evidence="7">
    <location>
        <begin position="209"/>
        <end position="346"/>
    </location>
</feature>
<dbReference type="AlphaFoldDB" id="A0A9W4E402"/>
<feature type="compositionally biased region" description="Basic and acidic residues" evidence="7">
    <location>
        <begin position="280"/>
        <end position="295"/>
    </location>
</feature>
<comment type="caution">
    <text evidence="9">The sequence shown here is derived from an EMBL/GenBank/DDBJ whole genome shotgun (WGS) entry which is preliminary data.</text>
</comment>
<dbReference type="Pfam" id="PF02874">
    <property type="entry name" value="ATP-synt_ab_N"/>
    <property type="match status" value="1"/>
</dbReference>
<dbReference type="PANTHER" id="PTHR43607:SF1">
    <property type="entry name" value="H(+)-TRANSPORTING TWO-SECTOR ATPASE"/>
    <property type="match status" value="1"/>
</dbReference>
<dbReference type="GO" id="GO:0046034">
    <property type="term" value="P:ATP metabolic process"/>
    <property type="evidence" value="ECO:0007669"/>
    <property type="project" value="InterPro"/>
</dbReference>
<keyword evidence="10" id="KW-1185">Reference proteome</keyword>
<protein>
    <recommendedName>
        <fullName evidence="8">ATPase F1/V1/A1 complex alpha/beta subunit N-terminal domain-containing protein</fullName>
    </recommendedName>
</protein>
<feature type="region of interest" description="Disordered" evidence="7">
    <location>
        <begin position="522"/>
        <end position="552"/>
    </location>
</feature>
<evidence type="ECO:0000256" key="5">
    <source>
        <dbReference type="ARBA" id="ARBA00022967"/>
    </source>
</evidence>
<feature type="compositionally biased region" description="Basic residues" evidence="7">
    <location>
        <begin position="158"/>
        <end position="169"/>
    </location>
</feature>
<evidence type="ECO:0000313" key="9">
    <source>
        <dbReference type="EMBL" id="CAG7613986.1"/>
    </source>
</evidence>
<dbReference type="InterPro" id="IPR022878">
    <property type="entry name" value="V-ATPase_asu"/>
</dbReference>
<organism evidence="9 10">
    <name type="scientific">Actinacidiphila bryophytorum</name>
    <dbReference type="NCBI Taxonomy" id="1436133"/>
    <lineage>
        <taxon>Bacteria</taxon>
        <taxon>Bacillati</taxon>
        <taxon>Actinomycetota</taxon>
        <taxon>Actinomycetes</taxon>
        <taxon>Kitasatosporales</taxon>
        <taxon>Streptomycetaceae</taxon>
        <taxon>Actinacidiphila</taxon>
    </lineage>
</organism>
<keyword evidence="4" id="KW-0067">ATP-binding</keyword>
<evidence type="ECO:0000256" key="3">
    <source>
        <dbReference type="ARBA" id="ARBA00022741"/>
    </source>
</evidence>
<keyword evidence="3" id="KW-0547">Nucleotide-binding</keyword>
<dbReference type="GO" id="GO:0046961">
    <property type="term" value="F:proton-transporting ATPase activity, rotational mechanism"/>
    <property type="evidence" value="ECO:0007669"/>
    <property type="project" value="InterPro"/>
</dbReference>
<feature type="region of interest" description="Disordered" evidence="7">
    <location>
        <begin position="147"/>
        <end position="195"/>
    </location>
</feature>
<keyword evidence="6" id="KW-0406">Ion transport</keyword>